<proteinExistence type="predicted"/>
<dbReference type="STRING" id="269621.A0A238FEY2"/>
<evidence type="ECO:0000313" key="7">
    <source>
        <dbReference type="EMBL" id="SCV70553.1"/>
    </source>
</evidence>
<keyword evidence="3" id="KW-0256">Endoplasmic reticulum</keyword>
<dbReference type="InterPro" id="IPR036869">
    <property type="entry name" value="J_dom_sf"/>
</dbReference>
<dbReference type="GO" id="GO:0051787">
    <property type="term" value="F:misfolded protein binding"/>
    <property type="evidence" value="ECO:0007669"/>
    <property type="project" value="TreeGrafter"/>
</dbReference>
<dbReference type="SUPFAM" id="SSF48452">
    <property type="entry name" value="TPR-like"/>
    <property type="match status" value="2"/>
</dbReference>
<dbReference type="Gene3D" id="1.25.40.10">
    <property type="entry name" value="Tetratricopeptide repeat domain"/>
    <property type="match status" value="1"/>
</dbReference>
<dbReference type="InterPro" id="IPR011990">
    <property type="entry name" value="TPR-like_helical_dom_sf"/>
</dbReference>
<dbReference type="PANTHER" id="PTHR44140">
    <property type="entry name" value="LD25575P"/>
    <property type="match status" value="1"/>
</dbReference>
<dbReference type="CDD" id="cd06257">
    <property type="entry name" value="DnaJ"/>
    <property type="match status" value="1"/>
</dbReference>
<dbReference type="PRINTS" id="PR00625">
    <property type="entry name" value="JDOMAIN"/>
</dbReference>
<dbReference type="SUPFAM" id="SSF46565">
    <property type="entry name" value="Chaperone J-domain"/>
    <property type="match status" value="1"/>
</dbReference>
<dbReference type="PANTHER" id="PTHR44140:SF2">
    <property type="entry name" value="LD25575P"/>
    <property type="match status" value="1"/>
</dbReference>
<feature type="domain" description="J" evidence="6">
    <location>
        <begin position="439"/>
        <end position="501"/>
    </location>
</feature>
<dbReference type="GO" id="GO:0034975">
    <property type="term" value="P:protein folding in endoplasmic reticulum"/>
    <property type="evidence" value="ECO:0007669"/>
    <property type="project" value="TreeGrafter"/>
</dbReference>
<comment type="subcellular location">
    <subcellularLocation>
        <location evidence="1">Endoplasmic reticulum</location>
    </subcellularLocation>
</comment>
<organism evidence="7 8">
    <name type="scientific">Microbotryum intermedium</name>
    <dbReference type="NCBI Taxonomy" id="269621"/>
    <lineage>
        <taxon>Eukaryota</taxon>
        <taxon>Fungi</taxon>
        <taxon>Dikarya</taxon>
        <taxon>Basidiomycota</taxon>
        <taxon>Pucciniomycotina</taxon>
        <taxon>Microbotryomycetes</taxon>
        <taxon>Microbotryales</taxon>
        <taxon>Microbotryaceae</taxon>
        <taxon>Microbotryum</taxon>
    </lineage>
</organism>
<dbReference type="Pfam" id="PF13432">
    <property type="entry name" value="TPR_16"/>
    <property type="match status" value="1"/>
</dbReference>
<dbReference type="PROSITE" id="PS50076">
    <property type="entry name" value="DNAJ_2"/>
    <property type="match status" value="1"/>
</dbReference>
<accession>A0A238FEY2</accession>
<dbReference type="Pfam" id="PF00226">
    <property type="entry name" value="DnaJ"/>
    <property type="match status" value="1"/>
</dbReference>
<dbReference type="GO" id="GO:0051087">
    <property type="term" value="F:protein-folding chaperone binding"/>
    <property type="evidence" value="ECO:0007669"/>
    <property type="project" value="TreeGrafter"/>
</dbReference>
<dbReference type="AlphaFoldDB" id="A0A238FEY2"/>
<feature type="signal peptide" evidence="5">
    <location>
        <begin position="1"/>
        <end position="25"/>
    </location>
</feature>
<evidence type="ECO:0000256" key="2">
    <source>
        <dbReference type="ARBA" id="ARBA00022729"/>
    </source>
</evidence>
<protein>
    <submittedName>
        <fullName evidence="7">BQ2448_3315 protein</fullName>
    </submittedName>
</protein>
<evidence type="ECO:0000313" key="8">
    <source>
        <dbReference type="Proteomes" id="UP000198372"/>
    </source>
</evidence>
<name>A0A238FEY2_9BASI</name>
<evidence type="ECO:0000256" key="3">
    <source>
        <dbReference type="ARBA" id="ARBA00022824"/>
    </source>
</evidence>
<sequence length="552" mass="59641">MLLRSSSLGLLVAVLATSSTTFVAASAGGLPENAASLPAAQLLSLATSALTSGKTATALQVYDHLLERDPNDVATLYKRATVRYALGQWSRAKEGFNDVLERNEAFDEARVKLGNALVKLGEYSGAREQVSKLGANHAHAQEAAHLLREVNLASSALEQAKKASKANQWTACVNSATTALQFSPNSEELRLLRSHCYLHSNEFDSSVGDLSRAATLTSALPDWLMLRWSLVSAFLLDPSLGGGASRELNGEGLTAVKKCLNADPDSKACRKVFKLLKKMDREIASKWKTPAEAGRWLEVTVALNGSPASPGLIQQIKDVFKTYARPLAPNQPNAPLPSSPNLVNQSPLYRHALSDLCHGYLMISRTQKAHSACEASLAVNPEDVWGLVGKGEKLLSEEKWDEAVQVLSTAFEKTGQSDRDVLGRLQKAQRLAKQSKQKDYYKILGVSRDADAKTIKRAYRKGTVKAHPDKEGGSEAKMAALNEAYEVLSNPELRQRFDNGDDPNDQQSGGGHGQPFFHQGGGFGGGGGGGHPFEQFFQQAQGGGHQHTFRWG</sequence>
<dbReference type="SMART" id="SM00271">
    <property type="entry name" value="DnaJ"/>
    <property type="match status" value="1"/>
</dbReference>
<reference evidence="8" key="1">
    <citation type="submission" date="2016-09" db="EMBL/GenBank/DDBJ databases">
        <authorList>
            <person name="Jeantristanb JTB J.-T."/>
            <person name="Ricardo R."/>
        </authorList>
    </citation>
    <scope>NUCLEOTIDE SEQUENCE [LARGE SCALE GENOMIC DNA]</scope>
</reference>
<dbReference type="InterPro" id="IPR001623">
    <property type="entry name" value="DnaJ_domain"/>
</dbReference>
<dbReference type="SMART" id="SM00028">
    <property type="entry name" value="TPR"/>
    <property type="match status" value="5"/>
</dbReference>
<feature type="region of interest" description="Disordered" evidence="4">
    <location>
        <begin position="494"/>
        <end position="552"/>
    </location>
</feature>
<dbReference type="InterPro" id="IPR019734">
    <property type="entry name" value="TPR_rpt"/>
</dbReference>
<evidence type="ECO:0000256" key="4">
    <source>
        <dbReference type="SAM" id="MobiDB-lite"/>
    </source>
</evidence>
<keyword evidence="8" id="KW-1185">Reference proteome</keyword>
<evidence type="ECO:0000259" key="6">
    <source>
        <dbReference type="PROSITE" id="PS50076"/>
    </source>
</evidence>
<keyword evidence="2 5" id="KW-0732">Signal</keyword>
<evidence type="ECO:0000256" key="1">
    <source>
        <dbReference type="ARBA" id="ARBA00004240"/>
    </source>
</evidence>
<feature type="compositionally biased region" description="Gly residues" evidence="4">
    <location>
        <begin position="508"/>
        <end position="531"/>
    </location>
</feature>
<dbReference type="OrthoDB" id="1726119at2759"/>
<dbReference type="InterPro" id="IPR051727">
    <property type="entry name" value="DnaJ_C3_Co-chaperones"/>
</dbReference>
<evidence type="ECO:0000256" key="5">
    <source>
        <dbReference type="SAM" id="SignalP"/>
    </source>
</evidence>
<dbReference type="EMBL" id="FMSP01000006">
    <property type="protein sequence ID" value="SCV70553.1"/>
    <property type="molecule type" value="Genomic_DNA"/>
</dbReference>
<dbReference type="Proteomes" id="UP000198372">
    <property type="component" value="Unassembled WGS sequence"/>
</dbReference>
<gene>
    <name evidence="7" type="ORF">BQ2448_3315</name>
</gene>
<feature type="chain" id="PRO_5012444027" evidence="5">
    <location>
        <begin position="26"/>
        <end position="552"/>
    </location>
</feature>
<dbReference type="GO" id="GO:0005783">
    <property type="term" value="C:endoplasmic reticulum"/>
    <property type="evidence" value="ECO:0007669"/>
    <property type="project" value="UniProtKB-SubCell"/>
</dbReference>
<dbReference type="Gene3D" id="1.10.287.110">
    <property type="entry name" value="DnaJ domain"/>
    <property type="match status" value="1"/>
</dbReference>